<organism evidence="1 2">
    <name type="scientific">Chromobacterium haemolyticum</name>
    <dbReference type="NCBI Taxonomy" id="394935"/>
    <lineage>
        <taxon>Bacteria</taxon>
        <taxon>Pseudomonadati</taxon>
        <taxon>Pseudomonadota</taxon>
        <taxon>Betaproteobacteria</taxon>
        <taxon>Neisseriales</taxon>
        <taxon>Chromobacteriaceae</taxon>
        <taxon>Chromobacterium</taxon>
    </lineage>
</organism>
<sequence length="103" mass="11880">MKNKLKLSRSIVSYDALSDIDETFNLGDETLLFSLKEDILQIECEPLGVLVDVGWYPEFNPRGRFRIYVIQHGDWDQPLEEKTAKNLAQLFDALTAIIERHAL</sequence>
<evidence type="ECO:0000313" key="1">
    <source>
        <dbReference type="EMBL" id="OQS36063.1"/>
    </source>
</evidence>
<dbReference type="Proteomes" id="UP000192721">
    <property type="component" value="Unassembled WGS sequence"/>
</dbReference>
<accession>A0A1W0CN50</accession>
<comment type="caution">
    <text evidence="1">The sequence shown here is derived from an EMBL/GenBank/DDBJ whole genome shotgun (WGS) entry which is preliminary data.</text>
</comment>
<reference evidence="1 2" key="1">
    <citation type="submission" date="2017-02" db="EMBL/GenBank/DDBJ databases">
        <title>Chromobacterium haemolyticum H5244.</title>
        <authorList>
            <person name="Gulvik C.A."/>
        </authorList>
    </citation>
    <scope>NUCLEOTIDE SEQUENCE [LARGE SCALE GENOMIC DNA]</scope>
    <source>
        <strain evidence="1 2">H5244</strain>
    </source>
</reference>
<name>A0A1W0CN50_9NEIS</name>
<dbReference type="AlphaFoldDB" id="A0A1W0CN50"/>
<dbReference type="RefSeq" id="WP_043633919.1">
    <property type="nucleotide sequence ID" value="NZ_MUKV01000024.1"/>
</dbReference>
<gene>
    <name evidence="1" type="ORF">B0T45_16365</name>
</gene>
<proteinExistence type="predicted"/>
<protein>
    <submittedName>
        <fullName evidence="1">Uncharacterized protein</fullName>
    </submittedName>
</protein>
<evidence type="ECO:0000313" key="2">
    <source>
        <dbReference type="Proteomes" id="UP000192721"/>
    </source>
</evidence>
<dbReference type="EMBL" id="MUKV01000024">
    <property type="protein sequence ID" value="OQS36063.1"/>
    <property type="molecule type" value="Genomic_DNA"/>
</dbReference>